<gene>
    <name evidence="2" type="ORF">H9636_18410</name>
</gene>
<dbReference type="Proteomes" id="UP000640930">
    <property type="component" value="Unassembled WGS sequence"/>
</dbReference>
<dbReference type="EMBL" id="JACSQA010000048">
    <property type="protein sequence ID" value="MBD8028611.1"/>
    <property type="molecule type" value="Genomic_DNA"/>
</dbReference>
<protein>
    <submittedName>
        <fullName evidence="2">Uncharacterized protein</fullName>
    </submittedName>
</protein>
<proteinExistence type="predicted"/>
<reference evidence="2 3" key="1">
    <citation type="submission" date="2020-08" db="EMBL/GenBank/DDBJ databases">
        <title>A Genomic Blueprint of the Chicken Gut Microbiome.</title>
        <authorList>
            <person name="Gilroy R."/>
            <person name="Ravi A."/>
            <person name="Getino M."/>
            <person name="Pursley I."/>
            <person name="Horton D.L."/>
            <person name="Alikhan N.-F."/>
            <person name="Baker D."/>
            <person name="Gharbi K."/>
            <person name="Hall N."/>
            <person name="Watson M."/>
            <person name="Adriaenssens E.M."/>
            <person name="Foster-Nyarko E."/>
            <person name="Jarju S."/>
            <person name="Secka A."/>
            <person name="Antonio M."/>
            <person name="Oren A."/>
            <person name="Chaudhuri R."/>
            <person name="La Ragione R.M."/>
            <person name="Hildebrand F."/>
            <person name="Pallen M.J."/>
        </authorList>
    </citation>
    <scope>NUCLEOTIDE SEQUENCE [LARGE SCALE GENOMIC DNA]</scope>
    <source>
        <strain evidence="2 3">Re31</strain>
    </source>
</reference>
<comment type="caution">
    <text evidence="2">The sequence shown here is derived from an EMBL/GenBank/DDBJ whole genome shotgun (WGS) entry which is preliminary data.</text>
</comment>
<keyword evidence="1" id="KW-0175">Coiled coil</keyword>
<evidence type="ECO:0000313" key="2">
    <source>
        <dbReference type="EMBL" id="MBD8028611.1"/>
    </source>
</evidence>
<feature type="coiled-coil region" evidence="1">
    <location>
        <begin position="25"/>
        <end position="214"/>
    </location>
</feature>
<dbReference type="RefSeq" id="WP_191709004.1">
    <property type="nucleotide sequence ID" value="NZ_JACSQA010000048.1"/>
</dbReference>
<evidence type="ECO:0000256" key="1">
    <source>
        <dbReference type="SAM" id="Coils"/>
    </source>
</evidence>
<accession>A0ABR8XHB7</accession>
<evidence type="ECO:0000313" key="3">
    <source>
        <dbReference type="Proteomes" id="UP000640930"/>
    </source>
</evidence>
<sequence length="255" mass="29097">MGLLQKAKEFISSKSKRTTAFLEREGELRTKIAELEAQKSKLVSEYDPLKPFDAKHIEKIDTDISMLRKEMEVLQESKAQTPAHDVDEAIKHIEGAKQEANELISKKEEEADKAREKIAEAKTALLRAQAEHYNVLRKAEELKNDVNETIGQLSTSIDRKIRQLENQLHQVERELYTLAPNSQFQAINGSQSQIDVLQEKSSALKREIYELREHLKPVGVGIPNLENFRDPNGSTIYFVHSKEQQDASKRGILPK</sequence>
<name>A0ABR8XHB7_9BACL</name>
<keyword evidence="3" id="KW-1185">Reference proteome</keyword>
<organism evidence="2 3">
    <name type="scientific">Ureibacillus galli</name>
    <dbReference type="NCBI Taxonomy" id="2762222"/>
    <lineage>
        <taxon>Bacteria</taxon>
        <taxon>Bacillati</taxon>
        <taxon>Bacillota</taxon>
        <taxon>Bacilli</taxon>
        <taxon>Bacillales</taxon>
        <taxon>Caryophanaceae</taxon>
        <taxon>Ureibacillus</taxon>
    </lineage>
</organism>